<dbReference type="PANTHER" id="PTHR35525">
    <property type="entry name" value="BLL6575 PROTEIN"/>
    <property type="match status" value="1"/>
</dbReference>
<evidence type="ECO:0000313" key="2">
    <source>
        <dbReference type="EMBL" id="GAA3562282.1"/>
    </source>
</evidence>
<keyword evidence="3" id="KW-1185">Reference proteome</keyword>
<reference evidence="3" key="1">
    <citation type="journal article" date="2019" name="Int. J. Syst. Evol. Microbiol.">
        <title>The Global Catalogue of Microorganisms (GCM) 10K type strain sequencing project: providing services to taxonomists for standard genome sequencing and annotation.</title>
        <authorList>
            <consortium name="The Broad Institute Genomics Platform"/>
            <consortium name="The Broad Institute Genome Sequencing Center for Infectious Disease"/>
            <person name="Wu L."/>
            <person name="Ma J."/>
        </authorList>
    </citation>
    <scope>NUCLEOTIDE SEQUENCE [LARGE SCALE GENOMIC DNA]</scope>
    <source>
        <strain evidence="3">JCM 17326</strain>
    </source>
</reference>
<evidence type="ECO:0000259" key="1">
    <source>
        <dbReference type="Pfam" id="PF11706"/>
    </source>
</evidence>
<dbReference type="EMBL" id="BAABDQ010000010">
    <property type="protein sequence ID" value="GAA3562282.1"/>
    <property type="molecule type" value="Genomic_DNA"/>
</dbReference>
<dbReference type="Pfam" id="PF07336">
    <property type="entry name" value="ABATE"/>
    <property type="match status" value="1"/>
</dbReference>
<dbReference type="InterPro" id="IPR023286">
    <property type="entry name" value="ABATE_dom_sf"/>
</dbReference>
<sequence length="195" mass="20773">MAAIKVTCQSGYYGRVDFTFISGNLGLDLAGTVGQRRGGRVDLLDNPEDLARWTVSAGLLDEPPAVRDDDLALAARLRESIYRLATAARTGSAYDEADRLLLNEAAGHAPAGVTLGPGGLERSGDLRAALSSTARAAAELLGGPHAALIRECEANPCTRLYIDASHRRTRRWCDMRGCGNRAKAAAFRARGQHQG</sequence>
<dbReference type="InterPro" id="IPR010852">
    <property type="entry name" value="ABATE"/>
</dbReference>
<organism evidence="2 3">
    <name type="scientific">Nonomuraea rosea</name>
    <dbReference type="NCBI Taxonomy" id="638574"/>
    <lineage>
        <taxon>Bacteria</taxon>
        <taxon>Bacillati</taxon>
        <taxon>Actinomycetota</taxon>
        <taxon>Actinomycetes</taxon>
        <taxon>Streptosporangiales</taxon>
        <taxon>Streptosporangiaceae</taxon>
        <taxon>Nonomuraea</taxon>
    </lineage>
</organism>
<protein>
    <submittedName>
        <fullName evidence="2">CGNR zinc finger domain-containing protein</fullName>
    </submittedName>
</protein>
<evidence type="ECO:0000313" key="3">
    <source>
        <dbReference type="Proteomes" id="UP001500630"/>
    </source>
</evidence>
<dbReference type="SUPFAM" id="SSF160904">
    <property type="entry name" value="Jann2411-like"/>
    <property type="match status" value="1"/>
</dbReference>
<feature type="domain" description="Zinc finger CGNR" evidence="1">
    <location>
        <begin position="149"/>
        <end position="190"/>
    </location>
</feature>
<dbReference type="Gene3D" id="1.10.3300.10">
    <property type="entry name" value="Jann2411-like domain"/>
    <property type="match status" value="1"/>
</dbReference>
<dbReference type="PANTHER" id="PTHR35525:SF3">
    <property type="entry name" value="BLL6575 PROTEIN"/>
    <property type="match status" value="1"/>
</dbReference>
<dbReference type="Pfam" id="PF11706">
    <property type="entry name" value="zf-CGNR"/>
    <property type="match status" value="1"/>
</dbReference>
<comment type="caution">
    <text evidence="2">The sequence shown here is derived from an EMBL/GenBank/DDBJ whole genome shotgun (WGS) entry which is preliminary data.</text>
</comment>
<accession>A0ABP6X6H2</accession>
<name>A0ABP6X6H2_9ACTN</name>
<dbReference type="Proteomes" id="UP001500630">
    <property type="component" value="Unassembled WGS sequence"/>
</dbReference>
<proteinExistence type="predicted"/>
<gene>
    <name evidence="2" type="ORF">GCM10022419_048690</name>
</gene>
<dbReference type="InterPro" id="IPR021005">
    <property type="entry name" value="Znf_CGNR"/>
</dbReference>